<dbReference type="GO" id="GO:0006535">
    <property type="term" value="P:cysteine biosynthetic process from serine"/>
    <property type="evidence" value="ECO:0007669"/>
    <property type="project" value="TreeGrafter"/>
</dbReference>
<reference evidence="7 8" key="1">
    <citation type="submission" date="2015-05" db="EMBL/GenBank/DDBJ databases">
        <authorList>
            <person name="Wang D.B."/>
            <person name="Wang M."/>
        </authorList>
    </citation>
    <scope>NUCLEOTIDE SEQUENCE [LARGE SCALE GENOMIC DNA]</scope>
    <source>
        <strain evidence="7">VL1</strain>
    </source>
</reference>
<evidence type="ECO:0000256" key="2">
    <source>
        <dbReference type="ARBA" id="ARBA00009077"/>
    </source>
</evidence>
<dbReference type="InterPro" id="IPR015424">
    <property type="entry name" value="PyrdxlP-dep_Trfase"/>
</dbReference>
<proteinExistence type="inferred from homology"/>
<name>A0A0G4MW70_VERLO</name>
<protein>
    <submittedName>
        <fullName evidence="7">Uncharacterized protein</fullName>
    </submittedName>
</protein>
<dbReference type="GO" id="GO:0071269">
    <property type="term" value="P:L-homocysteine biosynthetic process"/>
    <property type="evidence" value="ECO:0007669"/>
    <property type="project" value="TreeGrafter"/>
</dbReference>
<dbReference type="InterPro" id="IPR015422">
    <property type="entry name" value="PyrdxlP-dep_Trfase_small"/>
</dbReference>
<organism evidence="7 8">
    <name type="scientific">Verticillium longisporum</name>
    <name type="common">Verticillium dahliae var. longisporum</name>
    <dbReference type="NCBI Taxonomy" id="100787"/>
    <lineage>
        <taxon>Eukaryota</taxon>
        <taxon>Fungi</taxon>
        <taxon>Dikarya</taxon>
        <taxon>Ascomycota</taxon>
        <taxon>Pezizomycotina</taxon>
        <taxon>Sordariomycetes</taxon>
        <taxon>Hypocreomycetidae</taxon>
        <taxon>Glomerellales</taxon>
        <taxon>Plectosphaerellaceae</taxon>
        <taxon>Verticillium</taxon>
    </lineage>
</organism>
<dbReference type="InterPro" id="IPR000277">
    <property type="entry name" value="Cys/Met-Metab_PyrdxlP-dep_enz"/>
</dbReference>
<evidence type="ECO:0000313" key="7">
    <source>
        <dbReference type="EMBL" id="CRK38379.1"/>
    </source>
</evidence>
<dbReference type="GO" id="GO:0019346">
    <property type="term" value="P:transsulfuration"/>
    <property type="evidence" value="ECO:0007669"/>
    <property type="project" value="InterPro"/>
</dbReference>
<feature type="non-terminal residue" evidence="7">
    <location>
        <position position="70"/>
    </location>
</feature>
<dbReference type="SUPFAM" id="SSF53383">
    <property type="entry name" value="PLP-dependent transferases"/>
    <property type="match status" value="1"/>
</dbReference>
<dbReference type="Gene3D" id="3.90.1150.10">
    <property type="entry name" value="Aspartate Aminotransferase, domain 1"/>
    <property type="match status" value="1"/>
</dbReference>
<comment type="cofactor">
    <cofactor evidence="1 5">
        <name>pyridoxal 5'-phosphate</name>
        <dbReference type="ChEBI" id="CHEBI:597326"/>
    </cofactor>
</comment>
<feature type="region of interest" description="Disordered" evidence="6">
    <location>
        <begin position="41"/>
        <end position="70"/>
    </location>
</feature>
<evidence type="ECO:0000256" key="5">
    <source>
        <dbReference type="RuleBase" id="RU362118"/>
    </source>
</evidence>
<feature type="compositionally biased region" description="Basic and acidic residues" evidence="6">
    <location>
        <begin position="61"/>
        <end position="70"/>
    </location>
</feature>
<dbReference type="AlphaFoldDB" id="A0A0G4MW70"/>
<sequence length="70" mass="7427">HEQLSDEEKKASGVSEDLIRISVGTEHIDDIIADFEQAFKASSATTTKGEEKSSELPVGEGKGEDAPLAP</sequence>
<dbReference type="Proteomes" id="UP000044602">
    <property type="component" value="Unassembled WGS sequence"/>
</dbReference>
<comment type="similarity">
    <text evidence="2 5">Belongs to the trans-sulfuration enzymes family.</text>
</comment>
<dbReference type="GO" id="GO:0005737">
    <property type="term" value="C:cytoplasm"/>
    <property type="evidence" value="ECO:0007669"/>
    <property type="project" value="TreeGrafter"/>
</dbReference>
<dbReference type="GO" id="GO:0003961">
    <property type="term" value="F:O-acetylhomoserine aminocarboxypropyltransferase activity"/>
    <property type="evidence" value="ECO:0007669"/>
    <property type="project" value="TreeGrafter"/>
</dbReference>
<dbReference type="GO" id="GO:0030170">
    <property type="term" value="F:pyridoxal phosphate binding"/>
    <property type="evidence" value="ECO:0007669"/>
    <property type="project" value="InterPro"/>
</dbReference>
<evidence type="ECO:0000256" key="3">
    <source>
        <dbReference type="ARBA" id="ARBA00022679"/>
    </source>
</evidence>
<dbReference type="PANTHER" id="PTHR43797:SF2">
    <property type="entry name" value="HOMOCYSTEINE_CYSTEINE SYNTHASE"/>
    <property type="match status" value="1"/>
</dbReference>
<dbReference type="EMBL" id="CVQH01025440">
    <property type="protein sequence ID" value="CRK38379.1"/>
    <property type="molecule type" value="Genomic_DNA"/>
</dbReference>
<dbReference type="STRING" id="100787.A0A0G4MW70"/>
<evidence type="ECO:0000256" key="1">
    <source>
        <dbReference type="ARBA" id="ARBA00001933"/>
    </source>
</evidence>
<dbReference type="Pfam" id="PF01053">
    <property type="entry name" value="Cys_Met_Meta_PP"/>
    <property type="match status" value="1"/>
</dbReference>
<keyword evidence="8" id="KW-1185">Reference proteome</keyword>
<dbReference type="InterPro" id="IPR006235">
    <property type="entry name" value="OAc-hSer/O-AcSer_sulfhydrylase"/>
</dbReference>
<feature type="non-terminal residue" evidence="7">
    <location>
        <position position="1"/>
    </location>
</feature>
<keyword evidence="3" id="KW-0808">Transferase</keyword>
<keyword evidence="4 5" id="KW-0663">Pyridoxal phosphate</keyword>
<evidence type="ECO:0000313" key="8">
    <source>
        <dbReference type="Proteomes" id="UP000044602"/>
    </source>
</evidence>
<evidence type="ECO:0000256" key="4">
    <source>
        <dbReference type="ARBA" id="ARBA00022898"/>
    </source>
</evidence>
<accession>A0A0G4MW70</accession>
<gene>
    <name evidence="7" type="ORF">BN1708_020512</name>
</gene>
<dbReference type="GO" id="GO:0004124">
    <property type="term" value="F:cysteine synthase activity"/>
    <property type="evidence" value="ECO:0007669"/>
    <property type="project" value="TreeGrafter"/>
</dbReference>
<evidence type="ECO:0000256" key="6">
    <source>
        <dbReference type="SAM" id="MobiDB-lite"/>
    </source>
</evidence>
<dbReference type="PANTHER" id="PTHR43797">
    <property type="entry name" value="HOMOCYSTEINE/CYSTEINE SYNTHASE"/>
    <property type="match status" value="1"/>
</dbReference>